<dbReference type="AlphaFoldDB" id="A0A0N1P0S1"/>
<organism evidence="2 3">
    <name type="scientific">Cyphellophora attinorum</name>
    <dbReference type="NCBI Taxonomy" id="1664694"/>
    <lineage>
        <taxon>Eukaryota</taxon>
        <taxon>Fungi</taxon>
        <taxon>Dikarya</taxon>
        <taxon>Ascomycota</taxon>
        <taxon>Pezizomycotina</taxon>
        <taxon>Eurotiomycetes</taxon>
        <taxon>Chaetothyriomycetidae</taxon>
        <taxon>Chaetothyriales</taxon>
        <taxon>Cyphellophoraceae</taxon>
        <taxon>Cyphellophora</taxon>
    </lineage>
</organism>
<evidence type="ECO:0000313" key="2">
    <source>
        <dbReference type="EMBL" id="KPI43754.1"/>
    </source>
</evidence>
<name>A0A0N1P0S1_9EURO</name>
<feature type="region of interest" description="Disordered" evidence="1">
    <location>
        <begin position="266"/>
        <end position="291"/>
    </location>
</feature>
<protein>
    <submittedName>
        <fullName evidence="2">Uncharacterized protein</fullName>
    </submittedName>
</protein>
<dbReference type="OrthoDB" id="514070at2759"/>
<dbReference type="EMBL" id="LFJN01000004">
    <property type="protein sequence ID" value="KPI43754.1"/>
    <property type="molecule type" value="Genomic_DNA"/>
</dbReference>
<gene>
    <name evidence="2" type="ORF">AB675_6590</name>
</gene>
<dbReference type="Proteomes" id="UP000038010">
    <property type="component" value="Unassembled WGS sequence"/>
</dbReference>
<sequence>MSLSDPAAISKAPSADLKVIFPDEKVMKQVVLAARRVSSPKKRSSVNKASLSRSAAEPNGQESEALLSLPTTSKTEEELCELCIETNRAPLFLAFTIVMLGFLQPDQPLSSRLSIAQAVVSAGAQSKAKYLGLTTSPTAEEDVWLRGRDVAVMRRHTTSSASEVPSEPGAQQTSTASHQAFWGIDLEALRKSNGPLIAGASGGREAIGPPIHTPQSARQYLLKSMKIVTQETSQSGSKKKSAAEIMADKEEAAAVVLRAIEINSIAEHSPGIPSSDPTSRKGKLAGAKEVH</sequence>
<comment type="caution">
    <text evidence="2">The sequence shown here is derived from an EMBL/GenBank/DDBJ whole genome shotgun (WGS) entry which is preliminary data.</text>
</comment>
<evidence type="ECO:0000313" key="3">
    <source>
        <dbReference type="Proteomes" id="UP000038010"/>
    </source>
</evidence>
<feature type="region of interest" description="Disordered" evidence="1">
    <location>
        <begin position="37"/>
        <end position="70"/>
    </location>
</feature>
<feature type="region of interest" description="Disordered" evidence="1">
    <location>
        <begin position="156"/>
        <end position="177"/>
    </location>
</feature>
<proteinExistence type="predicted"/>
<reference evidence="2 3" key="1">
    <citation type="submission" date="2015-06" db="EMBL/GenBank/DDBJ databases">
        <title>Draft genome of the ant-associated black yeast Phialophora attae CBS 131958.</title>
        <authorList>
            <person name="Moreno L.F."/>
            <person name="Stielow B.J."/>
            <person name="de Hoog S."/>
            <person name="Vicente V.A."/>
            <person name="Weiss V.A."/>
            <person name="de Vries M."/>
            <person name="Cruz L.M."/>
            <person name="Souza E.M."/>
        </authorList>
    </citation>
    <scope>NUCLEOTIDE SEQUENCE [LARGE SCALE GENOMIC DNA]</scope>
    <source>
        <strain evidence="2 3">CBS 131958</strain>
    </source>
</reference>
<dbReference type="RefSeq" id="XP_018003717.1">
    <property type="nucleotide sequence ID" value="XM_018146891.1"/>
</dbReference>
<dbReference type="GeneID" id="28738771"/>
<dbReference type="VEuPathDB" id="FungiDB:AB675_6590"/>
<accession>A0A0N1P0S1</accession>
<dbReference type="STRING" id="1664694.A0A0N1P0S1"/>
<keyword evidence="3" id="KW-1185">Reference proteome</keyword>
<evidence type="ECO:0000256" key="1">
    <source>
        <dbReference type="SAM" id="MobiDB-lite"/>
    </source>
</evidence>
<feature type="compositionally biased region" description="Polar residues" evidence="1">
    <location>
        <begin position="158"/>
        <end position="177"/>
    </location>
</feature>